<name>A0A5K7XCG5_9BACT</name>
<gene>
    <name evidence="2" type="ORF">PLANPX_0391</name>
</gene>
<keyword evidence="1" id="KW-0812">Transmembrane</keyword>
<reference evidence="3" key="1">
    <citation type="submission" date="2019-10" db="EMBL/GenBank/DDBJ databases">
        <title>Lacipirellula parvula gen. nov., sp. nov., representing a lineage of planctomycetes widespread in freshwater anoxic habitats, and description of the family Lacipirellulaceae.</title>
        <authorList>
            <person name="Dedysh S.N."/>
            <person name="Kulichevskaya I.S."/>
            <person name="Beletsky A.V."/>
            <person name="Rakitin A.L."/>
            <person name="Mardanov A.V."/>
            <person name="Ivanova A.A."/>
            <person name="Saltykova V.X."/>
            <person name="Rijpstra W.I.C."/>
            <person name="Sinninghe Damste J.S."/>
            <person name="Ravin N.V."/>
        </authorList>
    </citation>
    <scope>NUCLEOTIDE SEQUENCE [LARGE SCALE GENOMIC DNA]</scope>
    <source>
        <strain evidence="3">PX69</strain>
    </source>
</reference>
<organism evidence="2 3">
    <name type="scientific">Lacipirellula parvula</name>
    <dbReference type="NCBI Taxonomy" id="2650471"/>
    <lineage>
        <taxon>Bacteria</taxon>
        <taxon>Pseudomonadati</taxon>
        <taxon>Planctomycetota</taxon>
        <taxon>Planctomycetia</taxon>
        <taxon>Pirellulales</taxon>
        <taxon>Lacipirellulaceae</taxon>
        <taxon>Lacipirellula</taxon>
    </lineage>
</organism>
<evidence type="ECO:0000313" key="2">
    <source>
        <dbReference type="EMBL" id="BBO30779.1"/>
    </source>
</evidence>
<evidence type="ECO:0000256" key="1">
    <source>
        <dbReference type="SAM" id="Phobius"/>
    </source>
</evidence>
<dbReference type="AlphaFoldDB" id="A0A5K7XCG5"/>
<dbReference type="EMBL" id="AP021861">
    <property type="protein sequence ID" value="BBO30779.1"/>
    <property type="molecule type" value="Genomic_DNA"/>
</dbReference>
<feature type="transmembrane region" description="Helical" evidence="1">
    <location>
        <begin position="48"/>
        <end position="66"/>
    </location>
</feature>
<sequence>MQDMSSQFAEYASRRRRFWLTVLAFLPIAAAALVLVGGGAYFRIDRKPWAGFAATVVGSALIAWLVKAAVAWHRLSSWPCPQCNKSFVMAWWSSWPTDECKHCGAKVDRL</sequence>
<evidence type="ECO:0000313" key="3">
    <source>
        <dbReference type="Proteomes" id="UP000326837"/>
    </source>
</evidence>
<keyword evidence="1" id="KW-0472">Membrane</keyword>
<feature type="transmembrane region" description="Helical" evidence="1">
    <location>
        <begin position="20"/>
        <end position="42"/>
    </location>
</feature>
<keyword evidence="3" id="KW-1185">Reference proteome</keyword>
<keyword evidence="1" id="KW-1133">Transmembrane helix</keyword>
<protein>
    <submittedName>
        <fullName evidence="2">Uncharacterized protein</fullName>
    </submittedName>
</protein>
<proteinExistence type="predicted"/>
<dbReference type="KEGG" id="lpav:PLANPX_0391"/>
<dbReference type="Proteomes" id="UP000326837">
    <property type="component" value="Chromosome"/>
</dbReference>
<accession>A0A5K7XCG5</accession>